<dbReference type="InterPro" id="IPR036291">
    <property type="entry name" value="NAD(P)-bd_dom_sf"/>
</dbReference>
<evidence type="ECO:0000313" key="5">
    <source>
        <dbReference type="Proteomes" id="UP000262825"/>
    </source>
</evidence>
<gene>
    <name evidence="4" type="ORF">SCODWIG_01157</name>
</gene>
<dbReference type="OrthoDB" id="1888931at2759"/>
<dbReference type="CDD" id="cd05352">
    <property type="entry name" value="MDH-like_SDR_c"/>
    <property type="match status" value="1"/>
</dbReference>
<dbReference type="GO" id="GO:0005975">
    <property type="term" value="P:carbohydrate metabolic process"/>
    <property type="evidence" value="ECO:0007669"/>
    <property type="project" value="UniProtKB-ARBA"/>
</dbReference>
<dbReference type="GO" id="GO:0050664">
    <property type="term" value="F:oxidoreductase activity, acting on NAD(P)H, oxygen as acceptor"/>
    <property type="evidence" value="ECO:0007669"/>
    <property type="project" value="TreeGrafter"/>
</dbReference>
<dbReference type="PANTHER" id="PTHR43008:SF13">
    <property type="entry name" value="L-XYLULOSE REDUCTASE-RELATED"/>
    <property type="match status" value="1"/>
</dbReference>
<comment type="similarity">
    <text evidence="1">Belongs to the short-chain dehydrogenases/reductases (SDR) family.</text>
</comment>
<reference evidence="5" key="1">
    <citation type="submission" date="2018-06" db="EMBL/GenBank/DDBJ databases">
        <authorList>
            <person name="Guldener U."/>
        </authorList>
    </citation>
    <scope>NUCLEOTIDE SEQUENCE [LARGE SCALE GENOMIC DNA]</scope>
    <source>
        <strain evidence="5">UTAD17</strain>
    </source>
</reference>
<evidence type="ECO:0000256" key="1">
    <source>
        <dbReference type="ARBA" id="ARBA00006484"/>
    </source>
</evidence>
<sequence length="284" mass="31017">MPSATIEKNNNILQDTPSYLENKSALDLFNLKGKVVSITGASSGIGFEVAIAVAQAGAHVAMWYNSHPIEKETMKLISSKYGVICKSYKCQVTDYNQVDNTIRDILNDFGKIDVMIANAGVSWDKGGILDIPSNKDAALEWKKIMDVDLNSMFYVARSVGKVFRKQKQRGSFIMTASMSGHIVNVPQNQAAYNAAKAGVLQLSKSLAVEWSKFARVNTISPGYTQSALTDALPTEWRDTWNKLTPMGRLAYPKELVGAYIYLASDASTFTTGADIVIDGGYTCV</sequence>
<dbReference type="VEuPathDB" id="FungiDB:SCODWIG_01157"/>
<dbReference type="PANTHER" id="PTHR43008">
    <property type="entry name" value="BENZIL REDUCTASE"/>
    <property type="match status" value="1"/>
</dbReference>
<dbReference type="SUPFAM" id="SSF51735">
    <property type="entry name" value="NAD(P)-binding Rossmann-fold domains"/>
    <property type="match status" value="1"/>
</dbReference>
<keyword evidence="3" id="KW-0560">Oxidoreductase</keyword>
<dbReference type="GO" id="GO:0044281">
    <property type="term" value="P:small molecule metabolic process"/>
    <property type="evidence" value="ECO:0007669"/>
    <property type="project" value="UniProtKB-ARBA"/>
</dbReference>
<keyword evidence="5" id="KW-1185">Reference proteome</keyword>
<organism evidence="4 5">
    <name type="scientific">Saccharomycodes ludwigii</name>
    <dbReference type="NCBI Taxonomy" id="36035"/>
    <lineage>
        <taxon>Eukaryota</taxon>
        <taxon>Fungi</taxon>
        <taxon>Dikarya</taxon>
        <taxon>Ascomycota</taxon>
        <taxon>Saccharomycotina</taxon>
        <taxon>Saccharomycetes</taxon>
        <taxon>Saccharomycodales</taxon>
        <taxon>Saccharomycodaceae</taxon>
        <taxon>Saccharomycodes</taxon>
    </lineage>
</organism>
<accession>A0A376B3Y1</accession>
<dbReference type="FunFam" id="3.40.50.720:FF:000090">
    <property type="entry name" value="NADP-dependent mannitol dehydrogenase"/>
    <property type="match status" value="1"/>
</dbReference>
<dbReference type="PROSITE" id="PS00061">
    <property type="entry name" value="ADH_SHORT"/>
    <property type="match status" value="1"/>
</dbReference>
<dbReference type="AlphaFoldDB" id="A0A376B3Y1"/>
<dbReference type="Proteomes" id="UP000262825">
    <property type="component" value="Unassembled WGS sequence"/>
</dbReference>
<keyword evidence="2" id="KW-0521">NADP</keyword>
<protein>
    <submittedName>
        <fullName evidence="4">Related to Sorbose reductase homolog SOU2</fullName>
    </submittedName>
</protein>
<dbReference type="PRINTS" id="PR00081">
    <property type="entry name" value="GDHRDH"/>
</dbReference>
<dbReference type="InterPro" id="IPR020904">
    <property type="entry name" value="Sc_DH/Rdtase_CS"/>
</dbReference>
<dbReference type="InterPro" id="IPR002347">
    <property type="entry name" value="SDR_fam"/>
</dbReference>
<dbReference type="Gene3D" id="3.40.50.720">
    <property type="entry name" value="NAD(P)-binding Rossmann-like Domain"/>
    <property type="match status" value="1"/>
</dbReference>
<evidence type="ECO:0000256" key="2">
    <source>
        <dbReference type="ARBA" id="ARBA00022857"/>
    </source>
</evidence>
<name>A0A376B3Y1_9ASCO</name>
<proteinExistence type="inferred from homology"/>
<dbReference type="GO" id="GO:0050085">
    <property type="term" value="F:mannitol 2-dehydrogenase (NADP+) activity"/>
    <property type="evidence" value="ECO:0007669"/>
    <property type="project" value="UniProtKB-ARBA"/>
</dbReference>
<dbReference type="PRINTS" id="PR00080">
    <property type="entry name" value="SDRFAMILY"/>
</dbReference>
<evidence type="ECO:0000313" key="4">
    <source>
        <dbReference type="EMBL" id="SSD59396.1"/>
    </source>
</evidence>
<dbReference type="Pfam" id="PF13561">
    <property type="entry name" value="adh_short_C2"/>
    <property type="match status" value="1"/>
</dbReference>
<evidence type="ECO:0000256" key="3">
    <source>
        <dbReference type="ARBA" id="ARBA00023002"/>
    </source>
</evidence>
<dbReference type="EMBL" id="UFAJ01000135">
    <property type="protein sequence ID" value="SSD59396.1"/>
    <property type="molecule type" value="Genomic_DNA"/>
</dbReference>